<proteinExistence type="predicted"/>
<dbReference type="AlphaFoldDB" id="A0A7C2YY56"/>
<gene>
    <name evidence="1" type="ORF">ENO36_01700</name>
</gene>
<reference evidence="1" key="1">
    <citation type="journal article" date="2020" name="mSystems">
        <title>Genome- and Community-Level Interaction Insights into Carbon Utilization and Element Cycling Functions of Hydrothermarchaeota in Hydrothermal Sediment.</title>
        <authorList>
            <person name="Zhou Z."/>
            <person name="Liu Y."/>
            <person name="Xu W."/>
            <person name="Pan J."/>
            <person name="Luo Z.H."/>
            <person name="Li M."/>
        </authorList>
    </citation>
    <scope>NUCLEOTIDE SEQUENCE [LARGE SCALE GENOMIC DNA]</scope>
    <source>
        <strain evidence="1">SpSt-1259</strain>
    </source>
</reference>
<organism evidence="1">
    <name type="scientific">Fervidicoccus fontis</name>
    <dbReference type="NCBI Taxonomy" id="683846"/>
    <lineage>
        <taxon>Archaea</taxon>
        <taxon>Thermoproteota</taxon>
        <taxon>Thermoprotei</taxon>
        <taxon>Fervidicoccales</taxon>
        <taxon>Fervidicoccaceae</taxon>
        <taxon>Fervidicoccus</taxon>
    </lineage>
</organism>
<protein>
    <submittedName>
        <fullName evidence="1">Uncharacterized protein</fullName>
    </submittedName>
</protein>
<sequence length="113" mass="12826">MEKEKESKMEAEEVKELLSAVSEFLKGLKEPLEEIMKMITESFSGEKLGREVASFYKSLIEAGLDAETAKSWTEKFMDEKLKTIPSISNFGEIIGSWMKREGENSKVSGKEEH</sequence>
<evidence type="ECO:0000313" key="1">
    <source>
        <dbReference type="EMBL" id="HEU97555.1"/>
    </source>
</evidence>
<name>A0A7C2YY56_9CREN</name>
<comment type="caution">
    <text evidence="1">The sequence shown here is derived from an EMBL/GenBank/DDBJ whole genome shotgun (WGS) entry which is preliminary data.</text>
</comment>
<dbReference type="Proteomes" id="UP000885664">
    <property type="component" value="Unassembled WGS sequence"/>
</dbReference>
<dbReference type="EMBL" id="DSFE01000039">
    <property type="protein sequence ID" value="HEU97555.1"/>
    <property type="molecule type" value="Genomic_DNA"/>
</dbReference>
<accession>A0A7C2YY56</accession>